<feature type="region of interest" description="Disordered" evidence="1">
    <location>
        <begin position="44"/>
        <end position="64"/>
    </location>
</feature>
<dbReference type="PROSITE" id="PS50125">
    <property type="entry name" value="GUANYLATE_CYCLASE_2"/>
    <property type="match status" value="1"/>
</dbReference>
<evidence type="ECO:0000259" key="2">
    <source>
        <dbReference type="PROSITE" id="PS50125"/>
    </source>
</evidence>
<dbReference type="InterPro" id="IPR029787">
    <property type="entry name" value="Nucleotide_cyclase"/>
</dbReference>
<name>A0A0F9K3F7_9ZZZZ</name>
<organism evidence="3">
    <name type="scientific">marine sediment metagenome</name>
    <dbReference type="NCBI Taxonomy" id="412755"/>
    <lineage>
        <taxon>unclassified sequences</taxon>
        <taxon>metagenomes</taxon>
        <taxon>ecological metagenomes</taxon>
    </lineage>
</organism>
<accession>A0A0F9K3F7</accession>
<dbReference type="EMBL" id="LAZR01016150">
    <property type="protein sequence ID" value="KKM05748.1"/>
    <property type="molecule type" value="Genomic_DNA"/>
</dbReference>
<proteinExistence type="predicted"/>
<evidence type="ECO:0000256" key="1">
    <source>
        <dbReference type="SAM" id="MobiDB-lite"/>
    </source>
</evidence>
<dbReference type="GO" id="GO:0009190">
    <property type="term" value="P:cyclic nucleotide biosynthetic process"/>
    <property type="evidence" value="ECO:0007669"/>
    <property type="project" value="InterPro"/>
</dbReference>
<protein>
    <recommendedName>
        <fullName evidence="2">Guanylate cyclase domain-containing protein</fullName>
    </recommendedName>
</protein>
<dbReference type="AlphaFoldDB" id="A0A0F9K3F7"/>
<sequence>MFCDMEGFTQLSERLGPEDAYAIMDQVYEILIHKVHDYEGTVNEMTGDHPGSEQLLQNVKPPSL</sequence>
<feature type="domain" description="Guanylate cyclase" evidence="2">
    <location>
        <begin position="1"/>
        <end position="48"/>
    </location>
</feature>
<comment type="caution">
    <text evidence="3">The sequence shown here is derived from an EMBL/GenBank/DDBJ whole genome shotgun (WGS) entry which is preliminary data.</text>
</comment>
<dbReference type="SUPFAM" id="SSF55073">
    <property type="entry name" value="Nucleotide cyclase"/>
    <property type="match status" value="1"/>
</dbReference>
<dbReference type="Gene3D" id="3.30.70.1230">
    <property type="entry name" value="Nucleotide cyclase"/>
    <property type="match status" value="1"/>
</dbReference>
<dbReference type="InterPro" id="IPR001054">
    <property type="entry name" value="A/G_cyclase"/>
</dbReference>
<reference evidence="3" key="1">
    <citation type="journal article" date="2015" name="Nature">
        <title>Complex archaea that bridge the gap between prokaryotes and eukaryotes.</title>
        <authorList>
            <person name="Spang A."/>
            <person name="Saw J.H."/>
            <person name="Jorgensen S.L."/>
            <person name="Zaremba-Niedzwiedzka K."/>
            <person name="Martijn J."/>
            <person name="Lind A.E."/>
            <person name="van Eijk R."/>
            <person name="Schleper C."/>
            <person name="Guy L."/>
            <person name="Ettema T.J."/>
        </authorList>
    </citation>
    <scope>NUCLEOTIDE SEQUENCE</scope>
</reference>
<evidence type="ECO:0000313" key="3">
    <source>
        <dbReference type="EMBL" id="KKM05748.1"/>
    </source>
</evidence>
<dbReference type="GO" id="GO:0035556">
    <property type="term" value="P:intracellular signal transduction"/>
    <property type="evidence" value="ECO:0007669"/>
    <property type="project" value="InterPro"/>
</dbReference>
<gene>
    <name evidence="3" type="ORF">LCGC14_1750930</name>
</gene>